<keyword evidence="5" id="KW-1185">Reference proteome</keyword>
<name>A0A9W4TSR0_9ASCO</name>
<evidence type="ECO:0000313" key="4">
    <source>
        <dbReference type="EMBL" id="CAI5757601.1"/>
    </source>
</evidence>
<dbReference type="GO" id="GO:0008126">
    <property type="term" value="F:acetylesterase activity"/>
    <property type="evidence" value="ECO:0007669"/>
    <property type="project" value="TreeGrafter"/>
</dbReference>
<comment type="similarity">
    <text evidence="1">Belongs to the AB hydrolase superfamily. AB hydrolase 4 family.</text>
</comment>
<organism evidence="4 5">
    <name type="scientific">Candida verbasci</name>
    <dbReference type="NCBI Taxonomy" id="1227364"/>
    <lineage>
        <taxon>Eukaryota</taxon>
        <taxon>Fungi</taxon>
        <taxon>Dikarya</taxon>
        <taxon>Ascomycota</taxon>
        <taxon>Saccharomycotina</taxon>
        <taxon>Pichiomycetes</taxon>
        <taxon>Debaryomycetaceae</taxon>
        <taxon>Candida/Lodderomyces clade</taxon>
        <taxon>Candida</taxon>
    </lineage>
</organism>
<dbReference type="EMBL" id="CANTUO010000002">
    <property type="protein sequence ID" value="CAI5757601.1"/>
    <property type="molecule type" value="Genomic_DNA"/>
</dbReference>
<gene>
    <name evidence="4" type="ORF">CANVERA_P2115</name>
</gene>
<dbReference type="Gene3D" id="3.40.50.1820">
    <property type="entry name" value="alpha/beta hydrolase"/>
    <property type="match status" value="1"/>
</dbReference>
<dbReference type="InterPro" id="IPR012020">
    <property type="entry name" value="ABHD4"/>
</dbReference>
<evidence type="ECO:0000259" key="3">
    <source>
        <dbReference type="Pfam" id="PF00561"/>
    </source>
</evidence>
<dbReference type="AlphaFoldDB" id="A0A9W4TSR0"/>
<evidence type="ECO:0000256" key="1">
    <source>
        <dbReference type="ARBA" id="ARBA00010884"/>
    </source>
</evidence>
<dbReference type="PANTHER" id="PTHR10794:SF44">
    <property type="entry name" value="MEDIUM-CHAIN FATTY ACID ETHYL ESTER SYNTHASE_ESTERASE 1-RELATED"/>
    <property type="match status" value="1"/>
</dbReference>
<dbReference type="PANTHER" id="PTHR10794">
    <property type="entry name" value="ABHYDROLASE DOMAIN-CONTAINING PROTEIN"/>
    <property type="match status" value="1"/>
</dbReference>
<feature type="active site" description="Charge relay system" evidence="2">
    <location>
        <position position="222"/>
    </location>
</feature>
<proteinExistence type="inferred from homology"/>
<feature type="domain" description="AB hydrolase-1" evidence="3">
    <location>
        <begin position="140"/>
        <end position="236"/>
    </location>
</feature>
<dbReference type="Proteomes" id="UP001152885">
    <property type="component" value="Unassembled WGS sequence"/>
</dbReference>
<dbReference type="SUPFAM" id="SSF53474">
    <property type="entry name" value="alpha/beta-Hydrolases"/>
    <property type="match status" value="1"/>
</dbReference>
<dbReference type="Pfam" id="PF00561">
    <property type="entry name" value="Abhydrolase_1"/>
    <property type="match status" value="1"/>
</dbReference>
<protein>
    <recommendedName>
        <fullName evidence="3">AB hydrolase-1 domain-containing protein</fullName>
    </recommendedName>
</protein>
<comment type="caution">
    <text evidence="4">The sequence shown here is derived from an EMBL/GenBank/DDBJ whole genome shotgun (WGS) entry which is preliminary data.</text>
</comment>
<accession>A0A9W4TSR0</accession>
<dbReference type="GO" id="GO:0051793">
    <property type="term" value="P:medium-chain fatty acid catabolic process"/>
    <property type="evidence" value="ECO:0007669"/>
    <property type="project" value="TreeGrafter"/>
</dbReference>
<dbReference type="InterPro" id="IPR050960">
    <property type="entry name" value="AB_hydrolase_4_sf"/>
</dbReference>
<dbReference type="GO" id="GO:0047372">
    <property type="term" value="F:monoacylglycerol lipase activity"/>
    <property type="evidence" value="ECO:0007669"/>
    <property type="project" value="TreeGrafter"/>
</dbReference>
<dbReference type="GO" id="GO:0051792">
    <property type="term" value="P:medium-chain fatty acid biosynthetic process"/>
    <property type="evidence" value="ECO:0007669"/>
    <property type="project" value="TreeGrafter"/>
</dbReference>
<feature type="active site" description="Charge relay system" evidence="2">
    <location>
        <position position="383"/>
    </location>
</feature>
<sequence length="411" mass="47086">MGILNWGFRCSVKVHQKEDTITLKSAKGEIKFTEFAKELSLIDPNKKVWLNPLLFNGSLQTLYYTSWDHSKRFHVYYGREIFTYADGGICSLDWVIPKHDNFQELYLQTFLKGSPKLPPRTRFLSAEERTSLYSKTVETPIVVIIHGLAGGSHETITRNFAENLHKHCNGWDVVVINSRGCCRTILTTSSPFTAASTGDIRDVLKTFKKNWPHRPIYLNGFSYGASLVANFLGEEGDSGLVTAACGVSMPFDYIDSLYHIQSSLTGKYILSPAMAYFMTKIIFNNKKELVQHCDIVDEELLRKLKVIQNTYEFDDLFTCKIHSYPNAFDYYREWSPVRRILNIKTPFLMLNSTDDPAVSVRLPIRDVETNPYLLLVETDLGGHTGNVKMNGDFWCVEVAEQYFQKFYQFTA</sequence>
<dbReference type="InterPro" id="IPR029058">
    <property type="entry name" value="AB_hydrolase_fold"/>
</dbReference>
<evidence type="ECO:0000256" key="2">
    <source>
        <dbReference type="PIRSR" id="PIRSR005211-1"/>
    </source>
</evidence>
<reference evidence="4" key="1">
    <citation type="submission" date="2022-12" db="EMBL/GenBank/DDBJ databases">
        <authorList>
            <person name="Brejova B."/>
        </authorList>
    </citation>
    <scope>NUCLEOTIDE SEQUENCE</scope>
</reference>
<dbReference type="OrthoDB" id="5954035at2759"/>
<feature type="active site" description="Charge relay system" evidence="2">
    <location>
        <position position="355"/>
    </location>
</feature>
<dbReference type="InterPro" id="IPR000073">
    <property type="entry name" value="AB_hydrolase_1"/>
</dbReference>
<evidence type="ECO:0000313" key="5">
    <source>
        <dbReference type="Proteomes" id="UP001152885"/>
    </source>
</evidence>
<dbReference type="PIRSF" id="PIRSF005211">
    <property type="entry name" value="Ab_hydro_YheT"/>
    <property type="match status" value="1"/>
</dbReference>